<evidence type="ECO:0000313" key="2">
    <source>
        <dbReference type="Proteomes" id="UP000682782"/>
    </source>
</evidence>
<accession>A0AC61N411</accession>
<organism evidence="1 2">
    <name type="scientific">Aristaeella hokkaidonensis</name>
    <dbReference type="NCBI Taxonomy" id="3046382"/>
    <lineage>
        <taxon>Bacteria</taxon>
        <taxon>Bacillati</taxon>
        <taxon>Bacillota</taxon>
        <taxon>Clostridia</taxon>
        <taxon>Eubacteriales</taxon>
        <taxon>Aristaeellaceae</taxon>
        <taxon>Aristaeella</taxon>
    </lineage>
</organism>
<sequence length="416" mass="46124">MKINEFKDKLASVTPEVPEHFHSRVEMTLENIVSQEVQMKESTKQAIRTAGRFSRRTLVIALAIVLALGAIALAATQWHLFDTLSFLTGTDMPKNADSLMQGNLYQDTVNNVEITVQEAGYDGRTLFLRYSYRMLDVDTVYGITASELYGNDLPEGMTPDTIVDGIKDNAEEALMAHNVGWWADAIWFNGEAMDMPDNSGGVVMGSTVPGEIIHTEYWRLDNEGVFLEGPVQISLPIGESQSPEYRHSIYDQETGKYRLPDKGVVTFTFDAKDISSQVRKFHPDKETKLPEVTAKVSEATFTPLMTYITLDLEVNPDALAAYIAENGEGYVDENGELLWAYGGMDVFSDYLMSLELVDGKGDVVFPGFYGQNGYGNDSAEYLYPYLETIPDELYLAPINDDGKGDLGQAVLVKGAD</sequence>
<dbReference type="Proteomes" id="UP000682782">
    <property type="component" value="Chromosome"/>
</dbReference>
<protein>
    <submittedName>
        <fullName evidence="1">Uncharacterized protein</fullName>
    </submittedName>
</protein>
<gene>
    <name evidence="1" type="ORF">JYE49_10215</name>
</gene>
<evidence type="ECO:0000313" key="1">
    <source>
        <dbReference type="EMBL" id="QUC66241.1"/>
    </source>
</evidence>
<keyword evidence="2" id="KW-1185">Reference proteome</keyword>
<name>A0AC61N411_9FIRM</name>
<reference evidence="1" key="1">
    <citation type="submission" date="2021-01" db="EMBL/GenBank/DDBJ databases">
        <title>Complete genome sequence of Clostridiales bacterium R-7.</title>
        <authorList>
            <person name="Mahoney-Kurpe S.C."/>
            <person name="Palevich N."/>
            <person name="Koike S."/>
            <person name="Moon C.D."/>
            <person name="Attwood G.T."/>
        </authorList>
    </citation>
    <scope>NUCLEOTIDE SEQUENCE</scope>
    <source>
        <strain evidence="1">R-7</strain>
    </source>
</reference>
<proteinExistence type="predicted"/>
<dbReference type="EMBL" id="CP068393">
    <property type="protein sequence ID" value="QUC66241.1"/>
    <property type="molecule type" value="Genomic_DNA"/>
</dbReference>